<dbReference type="RefSeq" id="WP_161443257.1">
    <property type="nucleotide sequence ID" value="NZ_WXWW01000078.1"/>
</dbReference>
<protein>
    <submittedName>
        <fullName evidence="1">Uncharacterized protein</fullName>
    </submittedName>
</protein>
<name>A0A7X5ASP8_9GAMM</name>
<accession>A0A7X5ASP8</accession>
<dbReference type="EMBL" id="WXWW01000078">
    <property type="protein sequence ID" value="NAW64516.1"/>
    <property type="molecule type" value="Genomic_DNA"/>
</dbReference>
<dbReference type="Proteomes" id="UP000465712">
    <property type="component" value="Unassembled WGS sequence"/>
</dbReference>
<evidence type="ECO:0000313" key="1">
    <source>
        <dbReference type="EMBL" id="NAW64516.1"/>
    </source>
</evidence>
<dbReference type="AlphaFoldDB" id="A0A7X5ASP8"/>
<proteinExistence type="predicted"/>
<comment type="caution">
    <text evidence="1">The sequence shown here is derived from an EMBL/GenBank/DDBJ whole genome shotgun (WGS) entry which is preliminary data.</text>
</comment>
<sequence length="387" mass="41668">MSVLTDLPIGSTRRRLEYLAGAIDTLAGGVGGGTGTPAPSPEPVNYLKNSHFHGAQAMDSENEKTMMTAFRAYPEVNPLSLHRASHMGAPGLPGWSVEGTMSAPAAITITPLTDESVSYEMYVQAYGPERAEILWGLRGIGLLDNATRQCMFQIFRRPTLTQGEQQKCNVSLKMLSTGNLFGGADGGDEKVRLSIVSLNDHFKAVAYVASTTVQAQGAFVEFEANLTAIDLTGPASFFAVVIDAPEKTVTASQALALSCALWFGDGPRPETPTRYEQDDVQMIPLSTTIAPGELIDGLAFEIPKLHMPCGYHAHLIAAVTGYVTSNSWSPCRDAHVMVEGQQIVIRGIINGPDLGALEYTSASVYLHYSKQPNTINYFSMPDYVDIT</sequence>
<reference evidence="1 2" key="1">
    <citation type="submission" date="2017-05" db="EMBL/GenBank/DDBJ databases">
        <title>High clonality and local adaptation shapes Vibrionaceae linages within an endangered oasis.</title>
        <authorList>
            <person name="Vazquez-Rosas-Landa M."/>
        </authorList>
    </citation>
    <scope>NUCLEOTIDE SEQUENCE [LARGE SCALE GENOMIC DNA]</scope>
    <source>
        <strain evidence="1 2">P46_P4S1P180</strain>
    </source>
</reference>
<gene>
    <name evidence="1" type="ORF">CAG72_04730</name>
</gene>
<evidence type="ECO:0000313" key="2">
    <source>
        <dbReference type="Proteomes" id="UP000465712"/>
    </source>
</evidence>
<organism evidence="1 2">
    <name type="scientific">Photobacterium halotolerans</name>
    <dbReference type="NCBI Taxonomy" id="265726"/>
    <lineage>
        <taxon>Bacteria</taxon>
        <taxon>Pseudomonadati</taxon>
        <taxon>Pseudomonadota</taxon>
        <taxon>Gammaproteobacteria</taxon>
        <taxon>Vibrionales</taxon>
        <taxon>Vibrionaceae</taxon>
        <taxon>Photobacterium</taxon>
    </lineage>
</organism>